<gene>
    <name evidence="1" type="ORF">SAMN05444272_1627</name>
</gene>
<keyword evidence="2" id="KW-1185">Reference proteome</keyword>
<evidence type="ECO:0000313" key="2">
    <source>
        <dbReference type="Proteomes" id="UP000186002"/>
    </source>
</evidence>
<accession>A0A1M7FJ12</accession>
<dbReference type="AlphaFoldDB" id="A0A1M7FJ12"/>
<dbReference type="EMBL" id="FRBW01000002">
    <property type="protein sequence ID" value="SHM04071.1"/>
    <property type="molecule type" value="Genomic_DNA"/>
</dbReference>
<organism evidence="1 2">
    <name type="scientific">Roseibium suaedae</name>
    <dbReference type="NCBI Taxonomy" id="735517"/>
    <lineage>
        <taxon>Bacteria</taxon>
        <taxon>Pseudomonadati</taxon>
        <taxon>Pseudomonadota</taxon>
        <taxon>Alphaproteobacteria</taxon>
        <taxon>Hyphomicrobiales</taxon>
        <taxon>Stappiaceae</taxon>
        <taxon>Roseibium</taxon>
    </lineage>
</organism>
<name>A0A1M7FJ12_9HYPH</name>
<protein>
    <submittedName>
        <fullName evidence="1">Uncharacterized protein</fullName>
    </submittedName>
</protein>
<sequence>MLSETEAYRAMYIYLRKLYELTASDDLAGFLGGMALLEDGKPTDPAVWADWISSLEEAKADKL</sequence>
<dbReference type="OrthoDB" id="8244929at2"/>
<reference evidence="1 2" key="1">
    <citation type="submission" date="2016-11" db="EMBL/GenBank/DDBJ databases">
        <authorList>
            <person name="Jaros S."/>
            <person name="Januszkiewicz K."/>
            <person name="Wedrychowicz H."/>
        </authorList>
    </citation>
    <scope>NUCLEOTIDE SEQUENCE [LARGE SCALE GENOMIC DNA]</scope>
    <source>
        <strain evidence="1 2">DSM 22153</strain>
    </source>
</reference>
<evidence type="ECO:0000313" key="1">
    <source>
        <dbReference type="EMBL" id="SHM04071.1"/>
    </source>
</evidence>
<dbReference type="Proteomes" id="UP000186002">
    <property type="component" value="Unassembled WGS sequence"/>
</dbReference>
<proteinExistence type="predicted"/>
<dbReference type="STRING" id="735517.SAMN05444272_1627"/>